<accession>A0A0C9N8J4</accession>
<feature type="chain" id="PRO_5002210041" evidence="1">
    <location>
        <begin position="21"/>
        <end position="126"/>
    </location>
</feature>
<evidence type="ECO:0000256" key="1">
    <source>
        <dbReference type="SAM" id="SignalP"/>
    </source>
</evidence>
<organism evidence="2 3">
    <name type="scientific">Sphingomonas paucimobilis NBRC 13935</name>
    <dbReference type="NCBI Taxonomy" id="1219050"/>
    <lineage>
        <taxon>Bacteria</taxon>
        <taxon>Pseudomonadati</taxon>
        <taxon>Pseudomonadota</taxon>
        <taxon>Alphaproteobacteria</taxon>
        <taxon>Sphingomonadales</taxon>
        <taxon>Sphingomonadaceae</taxon>
        <taxon>Sphingomonas</taxon>
    </lineage>
</organism>
<proteinExistence type="predicted"/>
<evidence type="ECO:0000313" key="2">
    <source>
        <dbReference type="EMBL" id="GAN12482.1"/>
    </source>
</evidence>
<dbReference type="EMBL" id="BBJS01000010">
    <property type="protein sequence ID" value="GAN12482.1"/>
    <property type="molecule type" value="Genomic_DNA"/>
</dbReference>
<feature type="signal peptide" evidence="1">
    <location>
        <begin position="1"/>
        <end position="20"/>
    </location>
</feature>
<keyword evidence="3" id="KW-1185">Reference proteome</keyword>
<protein>
    <submittedName>
        <fullName evidence="2">DNA, contig: SP610</fullName>
    </submittedName>
</protein>
<dbReference type="Proteomes" id="UP000032025">
    <property type="component" value="Unassembled WGS sequence"/>
</dbReference>
<evidence type="ECO:0000313" key="3">
    <source>
        <dbReference type="Proteomes" id="UP000032025"/>
    </source>
</evidence>
<sequence>MRLTKFALCLAALAALPLTACGPTAQERCAGTKDTVTCMAVANSGGDVQDYLLGGLAGAALASQISGGSSRPTVIHQVPSYGDRRPAYHGPLRTKTVTTTTRNSLFGGRSITRTTTTYRPSYRSRR</sequence>
<reference evidence="2 3" key="1">
    <citation type="submission" date="2014-08" db="EMBL/GenBank/DDBJ databases">
        <title>Whole genome shotgun sequence of Sphingomonas paucimobilis NBRC 13935.</title>
        <authorList>
            <person name="Hosoyama A."/>
            <person name="Hashimoto M."/>
            <person name="Hosoyama Y."/>
            <person name="Noguchi M."/>
            <person name="Uohara A."/>
            <person name="Ohji S."/>
            <person name="Katano-Makiyama Y."/>
            <person name="Ichikawa N."/>
            <person name="Kimura A."/>
            <person name="Yamazoe A."/>
            <person name="Fujita N."/>
        </authorList>
    </citation>
    <scope>NUCLEOTIDE SEQUENCE [LARGE SCALE GENOMIC DNA]</scope>
    <source>
        <strain evidence="2 3">NBRC 13935</strain>
    </source>
</reference>
<name>A0A0C9N8J4_SPHPI</name>
<dbReference type="RefSeq" id="WP_045078031.1">
    <property type="nucleotide sequence ID" value="NZ_BBJS01000010.1"/>
</dbReference>
<comment type="caution">
    <text evidence="2">The sequence shown here is derived from an EMBL/GenBank/DDBJ whole genome shotgun (WGS) entry which is preliminary data.</text>
</comment>
<dbReference type="AlphaFoldDB" id="A0A0C9N8J4"/>
<keyword evidence="1" id="KW-0732">Signal</keyword>
<dbReference type="GeneID" id="78526345"/>
<gene>
    <name evidence="2" type="ORF">SP6_10_00630</name>
</gene>